<evidence type="ECO:0000313" key="3">
    <source>
        <dbReference type="Proteomes" id="UP000231279"/>
    </source>
</evidence>
<dbReference type="PANTHER" id="PTHR31286:SF167">
    <property type="entry name" value="OS09G0268800 PROTEIN"/>
    <property type="match status" value="1"/>
</dbReference>
<accession>A0A2G9HIH1</accession>
<organism evidence="2 3">
    <name type="scientific">Handroanthus impetiginosus</name>
    <dbReference type="NCBI Taxonomy" id="429701"/>
    <lineage>
        <taxon>Eukaryota</taxon>
        <taxon>Viridiplantae</taxon>
        <taxon>Streptophyta</taxon>
        <taxon>Embryophyta</taxon>
        <taxon>Tracheophyta</taxon>
        <taxon>Spermatophyta</taxon>
        <taxon>Magnoliopsida</taxon>
        <taxon>eudicotyledons</taxon>
        <taxon>Gunneridae</taxon>
        <taxon>Pentapetalae</taxon>
        <taxon>asterids</taxon>
        <taxon>lamiids</taxon>
        <taxon>Lamiales</taxon>
        <taxon>Bignoniaceae</taxon>
        <taxon>Crescentiina</taxon>
        <taxon>Tabebuia alliance</taxon>
        <taxon>Handroanthus</taxon>
    </lineage>
</organism>
<evidence type="ECO:0000313" key="2">
    <source>
        <dbReference type="EMBL" id="PIN17304.1"/>
    </source>
</evidence>
<keyword evidence="3" id="KW-1185">Reference proteome</keyword>
<gene>
    <name evidence="2" type="ORF">CDL12_10040</name>
</gene>
<dbReference type="OrthoDB" id="1924068at2759"/>
<dbReference type="Proteomes" id="UP000231279">
    <property type="component" value="Unassembled WGS sequence"/>
</dbReference>
<name>A0A2G9HIH1_9LAMI</name>
<feature type="domain" description="Zinc knuckle CX2CX4HX4C" evidence="1">
    <location>
        <begin position="144"/>
        <end position="192"/>
    </location>
</feature>
<dbReference type="InterPro" id="IPR040256">
    <property type="entry name" value="At4g02000-like"/>
</dbReference>
<dbReference type="EMBL" id="NKXS01001692">
    <property type="protein sequence ID" value="PIN17304.1"/>
    <property type="molecule type" value="Genomic_DNA"/>
</dbReference>
<dbReference type="AlphaFoldDB" id="A0A2G9HIH1"/>
<proteinExistence type="predicted"/>
<dbReference type="PANTHER" id="PTHR31286">
    <property type="entry name" value="GLYCINE-RICH CELL WALL STRUCTURAL PROTEIN 1.8-LIKE"/>
    <property type="match status" value="1"/>
</dbReference>
<reference evidence="3" key="1">
    <citation type="journal article" date="2018" name="Gigascience">
        <title>Genome assembly of the Pink Ipe (Handroanthus impetiginosus, Bignoniaceae), a highly valued, ecologically keystone Neotropical timber forest tree.</title>
        <authorList>
            <person name="Silva-Junior O.B."/>
            <person name="Grattapaglia D."/>
            <person name="Novaes E."/>
            <person name="Collevatti R.G."/>
        </authorList>
    </citation>
    <scope>NUCLEOTIDE SEQUENCE [LARGE SCALE GENOMIC DNA]</scope>
    <source>
        <strain evidence="3">cv. UFG-1</strain>
    </source>
</reference>
<dbReference type="InterPro" id="IPR025836">
    <property type="entry name" value="Zn_knuckle_CX2CX4HX4C"/>
</dbReference>
<sequence>MEKTAEQLGCFLNLTEEEEKDIVVPWRIILTRFNSLVFIKSNFMCLLQPIKGVEVNSFVENRFLITFHHQLDLKHALEELTGNEDPFQIDLNMMPIVVQIHNVSYHCRNREVAEHIGNHLGDFIELLLSRKDSERHYTRIKIRIDVTKCLIRGINFGTEGISSVWLDIEYERLPIFFFLYGLIGHLEKKCPKCYEDDFEDPEENFEYGPWLSAGDTTITTLLH</sequence>
<protein>
    <recommendedName>
        <fullName evidence="1">Zinc knuckle CX2CX4HX4C domain-containing protein</fullName>
    </recommendedName>
</protein>
<comment type="caution">
    <text evidence="2">The sequence shown here is derived from an EMBL/GenBank/DDBJ whole genome shotgun (WGS) entry which is preliminary data.</text>
</comment>
<evidence type="ECO:0000259" key="1">
    <source>
        <dbReference type="Pfam" id="PF14392"/>
    </source>
</evidence>
<dbReference type="Pfam" id="PF14392">
    <property type="entry name" value="zf-CCHC_4"/>
    <property type="match status" value="1"/>
</dbReference>